<dbReference type="InterPro" id="IPR050570">
    <property type="entry name" value="Cell_wall_metabolism_enzyme"/>
</dbReference>
<dbReference type="InterPro" id="IPR011055">
    <property type="entry name" value="Dup_hybrid_motif"/>
</dbReference>
<organism evidence="4 5">
    <name type="scientific">Spirulina subsalsa FACHB-351</name>
    <dbReference type="NCBI Taxonomy" id="234711"/>
    <lineage>
        <taxon>Bacteria</taxon>
        <taxon>Bacillati</taxon>
        <taxon>Cyanobacteriota</taxon>
        <taxon>Cyanophyceae</taxon>
        <taxon>Spirulinales</taxon>
        <taxon>Spirulinaceae</taxon>
        <taxon>Spirulina</taxon>
    </lineage>
</organism>
<feature type="region of interest" description="Disordered" evidence="2">
    <location>
        <begin position="126"/>
        <end position="162"/>
    </location>
</feature>
<dbReference type="PANTHER" id="PTHR21666">
    <property type="entry name" value="PEPTIDASE-RELATED"/>
    <property type="match status" value="1"/>
</dbReference>
<dbReference type="Proteomes" id="UP001526426">
    <property type="component" value="Unassembled WGS sequence"/>
</dbReference>
<dbReference type="RefSeq" id="WP_265264579.1">
    <property type="nucleotide sequence ID" value="NZ_JAIHOM010000046.1"/>
</dbReference>
<sequence length="492" mass="52418">APSAPPVVNNTRPNPAPVARPNPAPSAPPVVNNTRPNPRPSASSQPPETPVVEIPSNLIDSPSQLRLPNGQNPTMQAGGGTNTLVDTATYGAPQPRAQQRPNVVLSERGTGCSTVVRNGQLTSARCGVAPESNTQTASRGNTSTPRQQVVIPRSLSRDLPPSARDAAAVASTRAIAPSNPVSLSQLPDRVRQQISANPSPRSHSRVQVVPPSGVPMPGSPNSPYNRSTLNYPRAYPNNGNTSLLFPLSIPARIGSAFGWRIHPIHGTWRLHAGTDIPAPQGTPVLASYHGEVALAGNAGGYGLMVILRHEQGSQESRYAHLSQIFVSPGQWIEQGEVIGLVGSTGQSTGPHLHFEWRHLIGNEWIPVDAGPHLEYAMAQMLGEMDTAQTELDSLNASLNYPLLNSETLGQRVLNSGIMFLIDSQNRPPSASEELETDVENMTESNAIYDEAIQGLLVSPLDDMIDPIDTIGDINALDGLAALDNRVRSRILD</sequence>
<dbReference type="Gene3D" id="2.70.70.10">
    <property type="entry name" value="Glucose Permease (Domain IIA)"/>
    <property type="match status" value="1"/>
</dbReference>
<protein>
    <submittedName>
        <fullName evidence="4">Peptidoglycan DD-metalloendopeptidase family protein</fullName>
    </submittedName>
</protein>
<keyword evidence="5" id="KW-1185">Reference proteome</keyword>
<dbReference type="CDD" id="cd12797">
    <property type="entry name" value="M23_peptidase"/>
    <property type="match status" value="1"/>
</dbReference>
<comment type="caution">
    <text evidence="4">The sequence shown here is derived from an EMBL/GenBank/DDBJ whole genome shotgun (WGS) entry which is preliminary data.</text>
</comment>
<feature type="compositionally biased region" description="Polar residues" evidence="2">
    <location>
        <begin position="58"/>
        <end position="75"/>
    </location>
</feature>
<dbReference type="Pfam" id="PF01551">
    <property type="entry name" value="Peptidase_M23"/>
    <property type="match status" value="1"/>
</dbReference>
<accession>A0ABT3L5K1</accession>
<name>A0ABT3L5K1_9CYAN</name>
<evidence type="ECO:0000313" key="5">
    <source>
        <dbReference type="Proteomes" id="UP001526426"/>
    </source>
</evidence>
<dbReference type="InterPro" id="IPR016047">
    <property type="entry name" value="M23ase_b-sheet_dom"/>
</dbReference>
<evidence type="ECO:0000259" key="3">
    <source>
        <dbReference type="Pfam" id="PF01551"/>
    </source>
</evidence>
<dbReference type="EMBL" id="JAIHOM010000046">
    <property type="protein sequence ID" value="MCW6036771.1"/>
    <property type="molecule type" value="Genomic_DNA"/>
</dbReference>
<evidence type="ECO:0000256" key="1">
    <source>
        <dbReference type="ARBA" id="ARBA00022729"/>
    </source>
</evidence>
<feature type="domain" description="M23ase beta-sheet core" evidence="3">
    <location>
        <begin position="270"/>
        <end position="358"/>
    </location>
</feature>
<reference evidence="4 5" key="1">
    <citation type="submission" date="2021-08" db="EMBL/GenBank/DDBJ databases">
        <title>Draft genome sequence of Spirulina subsalsa with high tolerance to salinity and hype-accumulation of phycocyanin.</title>
        <authorList>
            <person name="Pei H."/>
            <person name="Jiang L."/>
        </authorList>
    </citation>
    <scope>NUCLEOTIDE SEQUENCE [LARGE SCALE GENOMIC DNA]</scope>
    <source>
        <strain evidence="4 5">FACHB-351</strain>
    </source>
</reference>
<feature type="compositionally biased region" description="Pro residues" evidence="2">
    <location>
        <begin position="14"/>
        <end position="28"/>
    </location>
</feature>
<dbReference type="PANTHER" id="PTHR21666:SF289">
    <property type="entry name" value="L-ALA--D-GLU ENDOPEPTIDASE"/>
    <property type="match status" value="1"/>
</dbReference>
<feature type="compositionally biased region" description="Polar residues" evidence="2">
    <location>
        <begin position="131"/>
        <end position="147"/>
    </location>
</feature>
<evidence type="ECO:0000256" key="2">
    <source>
        <dbReference type="SAM" id="MobiDB-lite"/>
    </source>
</evidence>
<feature type="compositionally biased region" description="Low complexity" evidence="2">
    <location>
        <begin position="1"/>
        <end position="13"/>
    </location>
</feature>
<feature type="non-terminal residue" evidence="4">
    <location>
        <position position="1"/>
    </location>
</feature>
<dbReference type="SUPFAM" id="SSF51261">
    <property type="entry name" value="Duplicated hybrid motif"/>
    <property type="match status" value="1"/>
</dbReference>
<keyword evidence="1" id="KW-0732">Signal</keyword>
<feature type="region of interest" description="Disordered" evidence="2">
    <location>
        <begin position="1"/>
        <end position="101"/>
    </location>
</feature>
<feature type="region of interest" description="Disordered" evidence="2">
    <location>
        <begin position="194"/>
        <end position="228"/>
    </location>
</feature>
<gene>
    <name evidence="4" type="ORF">K4A83_10925</name>
</gene>
<proteinExistence type="predicted"/>
<evidence type="ECO:0000313" key="4">
    <source>
        <dbReference type="EMBL" id="MCW6036771.1"/>
    </source>
</evidence>